<dbReference type="OrthoDB" id="116659at2"/>
<keyword evidence="2 4" id="KW-0238">DNA-binding</keyword>
<evidence type="ECO:0000256" key="2">
    <source>
        <dbReference type="ARBA" id="ARBA00023125"/>
    </source>
</evidence>
<dbReference type="InterPro" id="IPR001647">
    <property type="entry name" value="HTH_TetR"/>
</dbReference>
<dbReference type="KEGG" id="nyu:D7D52_14070"/>
<organism evidence="6 7">
    <name type="scientific">Nocardia yunnanensis</name>
    <dbReference type="NCBI Taxonomy" id="2382165"/>
    <lineage>
        <taxon>Bacteria</taxon>
        <taxon>Bacillati</taxon>
        <taxon>Actinomycetota</taxon>
        <taxon>Actinomycetes</taxon>
        <taxon>Mycobacteriales</taxon>
        <taxon>Nocardiaceae</taxon>
        <taxon>Nocardia</taxon>
    </lineage>
</organism>
<dbReference type="GO" id="GO:0003700">
    <property type="term" value="F:DNA-binding transcription factor activity"/>
    <property type="evidence" value="ECO:0007669"/>
    <property type="project" value="TreeGrafter"/>
</dbReference>
<dbReference type="RefSeq" id="WP_120736722.1">
    <property type="nucleotide sequence ID" value="NZ_CP032568.1"/>
</dbReference>
<dbReference type="Proteomes" id="UP000267164">
    <property type="component" value="Chromosome"/>
</dbReference>
<comment type="caution">
    <text evidence="4">Lacks conserved residue(s) required for the propagation of feature annotation.</text>
</comment>
<sequence>MFTERVQSRAAARDATRRRVLTAAEELFRTQGFASTTVRQIAARAGVSAGSVMAVGDKDALLVAVFDDWIAAVHETRAAGGEPPAASNAAIMALFEPFLAYFAQDPVLSREYSSIIVRGTHESAIFDNLALALVSEIENVLARAGFAPAVAARRARVVYFAYLGIVMTAGNRAAIGGSPLEQLREVVDFALGEHNEQDR</sequence>
<dbReference type="PROSITE" id="PS50977">
    <property type="entry name" value="HTH_TETR_2"/>
    <property type="match status" value="1"/>
</dbReference>
<keyword evidence="7" id="KW-1185">Reference proteome</keyword>
<dbReference type="PANTHER" id="PTHR30055:SF234">
    <property type="entry name" value="HTH-TYPE TRANSCRIPTIONAL REGULATOR BETI"/>
    <property type="match status" value="1"/>
</dbReference>
<feature type="domain" description="HTH tetR-type" evidence="5">
    <location>
        <begin position="14"/>
        <end position="73"/>
    </location>
</feature>
<dbReference type="Pfam" id="PF00440">
    <property type="entry name" value="TetR_N"/>
    <property type="match status" value="1"/>
</dbReference>
<evidence type="ECO:0000256" key="4">
    <source>
        <dbReference type="PROSITE-ProRule" id="PRU00335"/>
    </source>
</evidence>
<keyword evidence="1" id="KW-0805">Transcription regulation</keyword>
<name>A0A386ZDV5_9NOCA</name>
<dbReference type="Gene3D" id="1.10.357.10">
    <property type="entry name" value="Tetracycline Repressor, domain 2"/>
    <property type="match status" value="1"/>
</dbReference>
<protein>
    <submittedName>
        <fullName evidence="6">TetR/AcrR family transcriptional regulator</fullName>
    </submittedName>
</protein>
<proteinExistence type="predicted"/>
<evidence type="ECO:0000313" key="7">
    <source>
        <dbReference type="Proteomes" id="UP000267164"/>
    </source>
</evidence>
<dbReference type="InterPro" id="IPR050109">
    <property type="entry name" value="HTH-type_TetR-like_transc_reg"/>
</dbReference>
<gene>
    <name evidence="6" type="ORF">D7D52_14070</name>
</gene>
<evidence type="ECO:0000313" key="6">
    <source>
        <dbReference type="EMBL" id="AYF74805.1"/>
    </source>
</evidence>
<dbReference type="InterPro" id="IPR009057">
    <property type="entry name" value="Homeodomain-like_sf"/>
</dbReference>
<evidence type="ECO:0000256" key="3">
    <source>
        <dbReference type="ARBA" id="ARBA00023163"/>
    </source>
</evidence>
<dbReference type="EMBL" id="CP032568">
    <property type="protein sequence ID" value="AYF74805.1"/>
    <property type="molecule type" value="Genomic_DNA"/>
</dbReference>
<evidence type="ECO:0000256" key="1">
    <source>
        <dbReference type="ARBA" id="ARBA00023015"/>
    </source>
</evidence>
<evidence type="ECO:0000259" key="5">
    <source>
        <dbReference type="PROSITE" id="PS50977"/>
    </source>
</evidence>
<accession>A0A386ZDV5</accession>
<keyword evidence="3" id="KW-0804">Transcription</keyword>
<reference evidence="6 7" key="1">
    <citation type="submission" date="2018-09" db="EMBL/GenBank/DDBJ databases">
        <title>Nocardia yunnanensis sp. nov., an actinomycete isolated from a soil sample.</title>
        <authorList>
            <person name="Zhang J."/>
        </authorList>
    </citation>
    <scope>NUCLEOTIDE SEQUENCE [LARGE SCALE GENOMIC DNA]</scope>
    <source>
        <strain evidence="6 7">CFHS0054</strain>
    </source>
</reference>
<dbReference type="GO" id="GO:0000976">
    <property type="term" value="F:transcription cis-regulatory region binding"/>
    <property type="evidence" value="ECO:0007669"/>
    <property type="project" value="TreeGrafter"/>
</dbReference>
<dbReference type="PANTHER" id="PTHR30055">
    <property type="entry name" value="HTH-TYPE TRANSCRIPTIONAL REGULATOR RUTR"/>
    <property type="match status" value="1"/>
</dbReference>
<dbReference type="AlphaFoldDB" id="A0A386ZDV5"/>
<dbReference type="SUPFAM" id="SSF46689">
    <property type="entry name" value="Homeodomain-like"/>
    <property type="match status" value="1"/>
</dbReference>